<dbReference type="InterPro" id="IPR056335">
    <property type="entry name" value="BBS7_hairpin"/>
</dbReference>
<evidence type="ECO:0000313" key="6">
    <source>
        <dbReference type="Ensembl" id="ENSEBUP00000001683.1"/>
    </source>
</evidence>
<dbReference type="PANTHER" id="PTHR16074:SF4">
    <property type="entry name" value="BARDET-BIEDL SYNDROME 7 PROTEIN"/>
    <property type="match status" value="1"/>
</dbReference>
<reference evidence="6" key="1">
    <citation type="submission" date="2025-08" db="UniProtKB">
        <authorList>
            <consortium name="Ensembl"/>
        </authorList>
    </citation>
    <scope>IDENTIFICATION</scope>
</reference>
<dbReference type="Proteomes" id="UP000694388">
    <property type="component" value="Unplaced"/>
</dbReference>
<evidence type="ECO:0000259" key="3">
    <source>
        <dbReference type="Pfam" id="PF23360"/>
    </source>
</evidence>
<dbReference type="InterPro" id="IPR016575">
    <property type="entry name" value="Bardet-Biedl_syndrome_7_prot"/>
</dbReference>
<feature type="domain" description="BBS7 beta-propeller" evidence="5">
    <location>
        <begin position="21"/>
        <end position="313"/>
    </location>
</feature>
<dbReference type="GO" id="GO:0005930">
    <property type="term" value="C:axoneme"/>
    <property type="evidence" value="ECO:0007669"/>
    <property type="project" value="TreeGrafter"/>
</dbReference>
<evidence type="ECO:0000313" key="7">
    <source>
        <dbReference type="Proteomes" id="UP000694388"/>
    </source>
</evidence>
<dbReference type="Pfam" id="PF23349">
    <property type="entry name" value="BBS7_hp"/>
    <property type="match status" value="1"/>
</dbReference>
<feature type="coiled-coil region" evidence="1">
    <location>
        <begin position="329"/>
        <end position="356"/>
    </location>
</feature>
<dbReference type="InterPro" id="IPR056332">
    <property type="entry name" value="Beta-prop_BBS7"/>
</dbReference>
<name>A0A8C4N4W4_EPTBU</name>
<evidence type="ECO:0000256" key="1">
    <source>
        <dbReference type="SAM" id="Coils"/>
    </source>
</evidence>
<dbReference type="Pfam" id="PF23360">
    <property type="entry name" value="BBS7_GAE"/>
    <property type="match status" value="1"/>
</dbReference>
<dbReference type="GO" id="GO:0008104">
    <property type="term" value="P:intracellular protein localization"/>
    <property type="evidence" value="ECO:0007669"/>
    <property type="project" value="TreeGrafter"/>
</dbReference>
<feature type="domain" description="BBS7 helical hairpin" evidence="2">
    <location>
        <begin position="592"/>
        <end position="705"/>
    </location>
</feature>
<dbReference type="PIRSF" id="PIRSF011091">
    <property type="entry name" value="BBS7"/>
    <property type="match status" value="1"/>
</dbReference>
<dbReference type="GO" id="GO:0034464">
    <property type="term" value="C:BBSome"/>
    <property type="evidence" value="ECO:0007669"/>
    <property type="project" value="InterPro"/>
</dbReference>
<dbReference type="InterPro" id="IPR056333">
    <property type="entry name" value="BBS7_pf_dom"/>
</dbReference>
<feature type="domain" description="BBS7 platform" evidence="4">
    <location>
        <begin position="487"/>
        <end position="589"/>
    </location>
</feature>
<dbReference type="SUPFAM" id="SSF50978">
    <property type="entry name" value="WD40 repeat-like"/>
    <property type="match status" value="1"/>
</dbReference>
<keyword evidence="7" id="KW-1185">Reference proteome</keyword>
<keyword evidence="1" id="KW-0175">Coiled coil</keyword>
<dbReference type="Pfam" id="PF23361">
    <property type="entry name" value="BBS7_pf"/>
    <property type="match status" value="1"/>
</dbReference>
<sequence length="708" mass="79043">MDVTLNRIDYLQIGVTSQKCMRLMPAMGRKATQKIAIADQNGILTCFGIRKGESVPVFKTLPGPGINRLDLSGVPGTTQEKIFIASASEVRGYTKKGKQFLSFETNLAESITAMHVSGSDLFLCSNYVFNHYTDCVDQNYFLAPDKINDVICVSTPISTSILACQDCNLHVLQNSTALHTVTVPGPPSVLTLFQGGNEEEVLYGTSNGKLGLVKVTSETGNCIWETTTEKRRGGILCLDCFDILSDGVKEILVGRDDGSLEMYAFDSAGKPMMKYEHVLAESVTSIQGGCVGKPGYNEIVASSYAGWVLGMTTEPLLKEAGPGDELHINKETETKLIKLRTELDELQAKVLQERERYQQSSISDATLSSIPPFSIRDKFVLSSEDATYILGIEVQTAIDHVLLQSDIPIDIDDVDKNSAVVSHSVCDNENSNFLLATYRCQANTTRLELKVRSIEGQFGILQAYITARLQPRTCQVRQYFIKPLSLHQRICSIDQSRPMNMVSLTGRFSLAEIHSWVVSCLPELPERAPLGSDISYCFRNTFLDTHLQCNYRNGEGVFKSDNISTISILKDVLTKEATKKNISLNVSCDISEDSVEHTLQLIKPRLEEQLHLRQKVTLIETLKELEEQEGGPECLSHEFRALLEDAEQLQQKQKKQHNYVERFYGTIADLFIDKFKFKGTNVKSRVPQLLDILNNYDFDTLVNFFNLP</sequence>
<dbReference type="GO" id="GO:0036064">
    <property type="term" value="C:ciliary basal body"/>
    <property type="evidence" value="ECO:0007669"/>
    <property type="project" value="TreeGrafter"/>
</dbReference>
<evidence type="ECO:0000259" key="4">
    <source>
        <dbReference type="Pfam" id="PF23361"/>
    </source>
</evidence>
<proteinExistence type="predicted"/>
<protein>
    <submittedName>
        <fullName evidence="6">Bardet-Biedl syndrome 7</fullName>
    </submittedName>
</protein>
<dbReference type="InterPro" id="IPR056334">
    <property type="entry name" value="BBS7_GAE_dom"/>
</dbReference>
<dbReference type="InterPro" id="IPR036322">
    <property type="entry name" value="WD40_repeat_dom_sf"/>
</dbReference>
<dbReference type="GO" id="GO:0043005">
    <property type="term" value="C:neuron projection"/>
    <property type="evidence" value="ECO:0007669"/>
    <property type="project" value="TreeGrafter"/>
</dbReference>
<dbReference type="AlphaFoldDB" id="A0A8C4N4W4"/>
<dbReference type="Pfam" id="PF23743">
    <property type="entry name" value="Beta-prop_BBS7"/>
    <property type="match status" value="1"/>
</dbReference>
<evidence type="ECO:0000259" key="2">
    <source>
        <dbReference type="Pfam" id="PF23349"/>
    </source>
</evidence>
<reference evidence="6" key="2">
    <citation type="submission" date="2025-09" db="UniProtKB">
        <authorList>
            <consortium name="Ensembl"/>
        </authorList>
    </citation>
    <scope>IDENTIFICATION</scope>
</reference>
<dbReference type="PANTHER" id="PTHR16074">
    <property type="entry name" value="BARDET-BIEDL SYNDROME 7 PROTEIN"/>
    <property type="match status" value="1"/>
</dbReference>
<dbReference type="GeneTree" id="ENSGT00390000012346"/>
<dbReference type="GO" id="GO:1905515">
    <property type="term" value="P:non-motile cilium assembly"/>
    <property type="evidence" value="ECO:0007669"/>
    <property type="project" value="InterPro"/>
</dbReference>
<dbReference type="GO" id="GO:0016020">
    <property type="term" value="C:membrane"/>
    <property type="evidence" value="ECO:0007669"/>
    <property type="project" value="TreeGrafter"/>
</dbReference>
<dbReference type="Ensembl" id="ENSEBUT00000002016.1">
    <property type="protein sequence ID" value="ENSEBUP00000001683.1"/>
    <property type="gene ID" value="ENSEBUG00000001399.1"/>
</dbReference>
<organism evidence="6 7">
    <name type="scientific">Eptatretus burgeri</name>
    <name type="common">Inshore hagfish</name>
    <dbReference type="NCBI Taxonomy" id="7764"/>
    <lineage>
        <taxon>Eukaryota</taxon>
        <taxon>Metazoa</taxon>
        <taxon>Chordata</taxon>
        <taxon>Craniata</taxon>
        <taxon>Vertebrata</taxon>
        <taxon>Cyclostomata</taxon>
        <taxon>Myxini</taxon>
        <taxon>Myxiniformes</taxon>
        <taxon>Myxinidae</taxon>
        <taxon>Eptatretinae</taxon>
        <taxon>Eptatretus</taxon>
    </lineage>
</organism>
<feature type="domain" description="BBS7 GAE" evidence="3">
    <location>
        <begin position="371"/>
        <end position="479"/>
    </location>
</feature>
<evidence type="ECO:0000259" key="5">
    <source>
        <dbReference type="Pfam" id="PF23743"/>
    </source>
</evidence>
<dbReference type="OMA" id="KGEGCFK"/>
<accession>A0A8C4N4W4</accession>